<reference evidence="9" key="1">
    <citation type="journal article" date="2018" name="Nat. Microbiol.">
        <title>Leveraging single-cell genomics to expand the fungal tree of life.</title>
        <authorList>
            <person name="Ahrendt S.R."/>
            <person name="Quandt C.A."/>
            <person name="Ciobanu D."/>
            <person name="Clum A."/>
            <person name="Salamov A."/>
            <person name="Andreopoulos B."/>
            <person name="Cheng J.F."/>
            <person name="Woyke T."/>
            <person name="Pelin A."/>
            <person name="Henrissat B."/>
            <person name="Reynolds N.K."/>
            <person name="Benny G.L."/>
            <person name="Smith M.E."/>
            <person name="James T.Y."/>
            <person name="Grigoriev I.V."/>
        </authorList>
    </citation>
    <scope>NUCLEOTIDE SEQUENCE [LARGE SCALE GENOMIC DNA]</scope>
    <source>
        <strain evidence="9">RSA 468</strain>
    </source>
</reference>
<evidence type="ECO:0000256" key="2">
    <source>
        <dbReference type="ARBA" id="ARBA00022723"/>
    </source>
</evidence>
<name>A0A4P9ZRQ7_9FUNG</name>
<dbReference type="AlphaFoldDB" id="A0A4P9ZRQ7"/>
<organism evidence="8 9">
    <name type="scientific">Dimargaris cristalligena</name>
    <dbReference type="NCBI Taxonomy" id="215637"/>
    <lineage>
        <taxon>Eukaryota</taxon>
        <taxon>Fungi</taxon>
        <taxon>Fungi incertae sedis</taxon>
        <taxon>Zoopagomycota</taxon>
        <taxon>Kickxellomycotina</taxon>
        <taxon>Dimargaritomycetes</taxon>
        <taxon>Dimargaritales</taxon>
        <taxon>Dimargaritaceae</taxon>
        <taxon>Dimargaris</taxon>
    </lineage>
</organism>
<keyword evidence="4" id="KW-0106">Calcium</keyword>
<dbReference type="PROSITE" id="PS00018">
    <property type="entry name" value="EF_HAND_1"/>
    <property type="match status" value="1"/>
</dbReference>
<dbReference type="Pfam" id="PF13499">
    <property type="entry name" value="EF-hand_7"/>
    <property type="match status" value="1"/>
</dbReference>
<evidence type="ECO:0000256" key="3">
    <source>
        <dbReference type="ARBA" id="ARBA00022737"/>
    </source>
</evidence>
<comment type="subcellular location">
    <subcellularLocation>
        <location evidence="1">Membrane</location>
    </subcellularLocation>
</comment>
<gene>
    <name evidence="8" type="ORF">BJ085DRAFT_34326</name>
</gene>
<feature type="compositionally biased region" description="Basic and acidic residues" evidence="6">
    <location>
        <begin position="121"/>
        <end position="132"/>
    </location>
</feature>
<dbReference type="GO" id="GO:1903569">
    <property type="term" value="P:positive regulation of protein localization to ciliary membrane"/>
    <property type="evidence" value="ECO:0007669"/>
    <property type="project" value="TreeGrafter"/>
</dbReference>
<evidence type="ECO:0000313" key="8">
    <source>
        <dbReference type="EMBL" id="RKP36055.1"/>
    </source>
</evidence>
<keyword evidence="2" id="KW-0479">Metal-binding</keyword>
<dbReference type="PANTHER" id="PTHR46819">
    <property type="entry name" value="EF-HAND CALCIUM-BINDING DOMAIN-CONTAINING PROTEIN 7"/>
    <property type="match status" value="1"/>
</dbReference>
<feature type="region of interest" description="Disordered" evidence="6">
    <location>
        <begin position="109"/>
        <end position="138"/>
    </location>
</feature>
<dbReference type="GO" id="GO:0098797">
    <property type="term" value="C:plasma membrane protein complex"/>
    <property type="evidence" value="ECO:0007669"/>
    <property type="project" value="TreeGrafter"/>
</dbReference>
<dbReference type="GO" id="GO:0060170">
    <property type="term" value="C:ciliary membrane"/>
    <property type="evidence" value="ECO:0007669"/>
    <property type="project" value="TreeGrafter"/>
</dbReference>
<proteinExistence type="predicted"/>
<evidence type="ECO:0000256" key="5">
    <source>
        <dbReference type="ARBA" id="ARBA00023136"/>
    </source>
</evidence>
<dbReference type="GO" id="GO:0005509">
    <property type="term" value="F:calcium ion binding"/>
    <property type="evidence" value="ECO:0007669"/>
    <property type="project" value="InterPro"/>
</dbReference>
<feature type="domain" description="EF-hand" evidence="7">
    <location>
        <begin position="19"/>
        <end position="54"/>
    </location>
</feature>
<dbReference type="PANTHER" id="PTHR46819:SF1">
    <property type="entry name" value="EF-HAND CALCIUM-BINDING DOMAIN-CONTAINING PROTEIN 7"/>
    <property type="match status" value="1"/>
</dbReference>
<dbReference type="PROSITE" id="PS50222">
    <property type="entry name" value="EF_HAND_2"/>
    <property type="match status" value="1"/>
</dbReference>
<evidence type="ECO:0000256" key="6">
    <source>
        <dbReference type="SAM" id="MobiDB-lite"/>
    </source>
</evidence>
<protein>
    <recommendedName>
        <fullName evidence="7">EF-hand domain-containing protein</fullName>
    </recommendedName>
</protein>
<evidence type="ECO:0000256" key="4">
    <source>
        <dbReference type="ARBA" id="ARBA00022837"/>
    </source>
</evidence>
<evidence type="ECO:0000313" key="9">
    <source>
        <dbReference type="Proteomes" id="UP000268162"/>
    </source>
</evidence>
<evidence type="ECO:0000259" key="7">
    <source>
        <dbReference type="PROSITE" id="PS50222"/>
    </source>
</evidence>
<keyword evidence="3" id="KW-0677">Repeat</keyword>
<accession>A0A4P9ZRQ7</accession>
<dbReference type="InterPro" id="IPR052266">
    <property type="entry name" value="Miro-EF-hand_domain"/>
</dbReference>
<dbReference type="STRING" id="215637.A0A4P9ZRQ7"/>
<keyword evidence="5" id="KW-0472">Membrane</keyword>
<keyword evidence="9" id="KW-1185">Reference proteome</keyword>
<dbReference type="Proteomes" id="UP000268162">
    <property type="component" value="Unassembled WGS sequence"/>
</dbReference>
<dbReference type="InterPro" id="IPR002048">
    <property type="entry name" value="EF_hand_dom"/>
</dbReference>
<dbReference type="EMBL" id="ML002727">
    <property type="protein sequence ID" value="RKP36055.1"/>
    <property type="molecule type" value="Genomic_DNA"/>
</dbReference>
<dbReference type="OrthoDB" id="26525at2759"/>
<evidence type="ECO:0000256" key="1">
    <source>
        <dbReference type="ARBA" id="ARBA00004370"/>
    </source>
</evidence>
<dbReference type="InterPro" id="IPR018247">
    <property type="entry name" value="EF_Hand_1_Ca_BS"/>
</dbReference>
<sequence length="138" mass="15311">MTDPQLAPLLDDSDDLTPEFEQALSEIFGRYDRDGDQSLNKSELQAFAVFCNGEPFSDEDVSEILESFTTTDDGLALTLPGFIQLYHLQTASGDDEETWKDLKKHGYDAQLKLETPPSKLEVPKPDSPKADDESTPAL</sequence>
<dbReference type="SUPFAM" id="SSF47473">
    <property type="entry name" value="EF-hand"/>
    <property type="match status" value="1"/>
</dbReference>
<dbReference type="InterPro" id="IPR011992">
    <property type="entry name" value="EF-hand-dom_pair"/>
</dbReference>
<dbReference type="Gene3D" id="1.10.238.10">
    <property type="entry name" value="EF-hand"/>
    <property type="match status" value="1"/>
</dbReference>